<reference evidence="5" key="1">
    <citation type="submission" date="2020-03" db="EMBL/GenBank/DDBJ databases">
        <title>Intra-Species Differences in Population Size shape Life History and Genome Evolution.</title>
        <authorList>
            <person name="Willemsen D."/>
            <person name="Cui R."/>
            <person name="Valenzano D.R."/>
        </authorList>
    </citation>
    <scope>NUCLEOTIDE SEQUENCE</scope>
    <source>
        <strain evidence="5">GRZ</strain>
        <tissue evidence="5">Whole</tissue>
    </source>
</reference>
<dbReference type="InterPro" id="IPR032171">
    <property type="entry name" value="COR-A"/>
</dbReference>
<feature type="domain" description="COR" evidence="4">
    <location>
        <begin position="63"/>
        <end position="161"/>
    </location>
</feature>
<evidence type="ECO:0000256" key="1">
    <source>
        <dbReference type="ARBA" id="ARBA00022737"/>
    </source>
</evidence>
<evidence type="ECO:0000259" key="4">
    <source>
        <dbReference type="Pfam" id="PF16095"/>
    </source>
</evidence>
<evidence type="ECO:0000256" key="2">
    <source>
        <dbReference type="SAM" id="Phobius"/>
    </source>
</evidence>
<evidence type="ECO:0000313" key="6">
    <source>
        <dbReference type="Proteomes" id="UP000822369"/>
    </source>
</evidence>
<feature type="signal peptide" evidence="3">
    <location>
        <begin position="1"/>
        <end position="19"/>
    </location>
</feature>
<keyword evidence="2" id="KW-0812">Transmembrane</keyword>
<dbReference type="AlphaFoldDB" id="A0A9D2XBI1"/>
<feature type="chain" id="PRO_5039489145" evidence="3">
    <location>
        <begin position="20"/>
        <end position="226"/>
    </location>
</feature>
<name>A0A9D2XBI1_NOTFU</name>
<accession>A0A9D2XBI1</accession>
<keyword evidence="1" id="KW-0677">Repeat</keyword>
<protein>
    <submittedName>
        <fullName evidence="5">Leucine-rich repeat serine/threonine-protein kinase 1-like</fullName>
    </submittedName>
</protein>
<dbReference type="Proteomes" id="UP000822369">
    <property type="component" value="Unassembled WGS sequence"/>
</dbReference>
<keyword evidence="5" id="KW-0418">Kinase</keyword>
<dbReference type="EMBL" id="JAAVVJ010000822">
    <property type="protein sequence ID" value="KAF7199257.1"/>
    <property type="molecule type" value="Genomic_DNA"/>
</dbReference>
<keyword evidence="5" id="KW-0808">Transferase</keyword>
<proteinExistence type="predicted"/>
<sequence>MIWCCWLLVICSVLYFVVCTSSSQRKLKKVLSFTLILLHVSLIHTFSEPVLFLMAFLVCFPAAISFLIETGTLLHFPDTSHGLCTLYFLCPVWLSDCLERIICLRSSQPMARNGVIQAKDLKVLEGTGFTQQTQEQYFQFLAKFEIALPLGNNSYLLPHLLPPKPAMDIHNIHRSTTNTLQRVFKMSFVPAGFWERFIARMLISLAEMDLQDPMFTLKRITSSLAF</sequence>
<gene>
    <name evidence="5" type="ORF">G4P62_018913</name>
</gene>
<organism evidence="5 6">
    <name type="scientific">Nothobranchius furzeri</name>
    <name type="common">Turquoise killifish</name>
    <dbReference type="NCBI Taxonomy" id="105023"/>
    <lineage>
        <taxon>Eukaryota</taxon>
        <taxon>Metazoa</taxon>
        <taxon>Chordata</taxon>
        <taxon>Craniata</taxon>
        <taxon>Vertebrata</taxon>
        <taxon>Euteleostomi</taxon>
        <taxon>Actinopterygii</taxon>
        <taxon>Neopterygii</taxon>
        <taxon>Teleostei</taxon>
        <taxon>Neoteleostei</taxon>
        <taxon>Acanthomorphata</taxon>
        <taxon>Ovalentaria</taxon>
        <taxon>Atherinomorphae</taxon>
        <taxon>Cyprinodontiformes</taxon>
        <taxon>Nothobranchiidae</taxon>
        <taxon>Nothobranchius</taxon>
    </lineage>
</organism>
<keyword evidence="2" id="KW-0472">Membrane</keyword>
<evidence type="ECO:0000313" key="5">
    <source>
        <dbReference type="EMBL" id="KAF7199257.1"/>
    </source>
</evidence>
<dbReference type="KEGG" id="nfu:107397041"/>
<feature type="transmembrane region" description="Helical" evidence="2">
    <location>
        <begin position="49"/>
        <end position="68"/>
    </location>
</feature>
<keyword evidence="3" id="KW-0732">Signal</keyword>
<evidence type="ECO:0000256" key="3">
    <source>
        <dbReference type="SAM" id="SignalP"/>
    </source>
</evidence>
<keyword evidence="2" id="KW-1133">Transmembrane helix</keyword>
<dbReference type="GO" id="GO:0016301">
    <property type="term" value="F:kinase activity"/>
    <property type="evidence" value="ECO:0007669"/>
    <property type="project" value="UniProtKB-KW"/>
</dbReference>
<comment type="caution">
    <text evidence="5">The sequence shown here is derived from an EMBL/GenBank/DDBJ whole genome shotgun (WGS) entry which is preliminary data.</text>
</comment>
<dbReference type="Pfam" id="PF16095">
    <property type="entry name" value="COR-A"/>
    <property type="match status" value="1"/>
</dbReference>